<accession>A0A0V1F355</accession>
<dbReference type="AlphaFoldDB" id="A0A0V1F355"/>
<organism evidence="1 2">
    <name type="scientific">Trichinella pseudospiralis</name>
    <name type="common">Parasitic roundworm</name>
    <dbReference type="NCBI Taxonomy" id="6337"/>
    <lineage>
        <taxon>Eukaryota</taxon>
        <taxon>Metazoa</taxon>
        <taxon>Ecdysozoa</taxon>
        <taxon>Nematoda</taxon>
        <taxon>Enoplea</taxon>
        <taxon>Dorylaimia</taxon>
        <taxon>Trichinellida</taxon>
        <taxon>Trichinellidae</taxon>
        <taxon>Trichinella</taxon>
    </lineage>
</organism>
<dbReference type="Proteomes" id="UP000054632">
    <property type="component" value="Unassembled WGS sequence"/>
</dbReference>
<evidence type="ECO:0000313" key="2">
    <source>
        <dbReference type="Proteomes" id="UP000054632"/>
    </source>
</evidence>
<protein>
    <submittedName>
        <fullName evidence="1">Uncharacterized protein</fullName>
    </submittedName>
</protein>
<evidence type="ECO:0000313" key="1">
    <source>
        <dbReference type="EMBL" id="KRY79619.1"/>
    </source>
</evidence>
<comment type="caution">
    <text evidence="1">The sequence shown here is derived from an EMBL/GenBank/DDBJ whole genome shotgun (WGS) entry which is preliminary data.</text>
</comment>
<reference evidence="1 2" key="1">
    <citation type="submission" date="2015-01" db="EMBL/GenBank/DDBJ databases">
        <title>Evolution of Trichinella species and genotypes.</title>
        <authorList>
            <person name="Korhonen P.K."/>
            <person name="Edoardo P."/>
            <person name="Giuseppe L.R."/>
            <person name="Gasser R.B."/>
        </authorList>
    </citation>
    <scope>NUCLEOTIDE SEQUENCE [LARGE SCALE GENOMIC DNA]</scope>
    <source>
        <strain evidence="1">ISS13</strain>
    </source>
</reference>
<gene>
    <name evidence="1" type="ORF">T4A_9567</name>
</gene>
<dbReference type="EMBL" id="JYDR01000001">
    <property type="protein sequence ID" value="KRY79619.1"/>
    <property type="molecule type" value="Genomic_DNA"/>
</dbReference>
<proteinExistence type="predicted"/>
<name>A0A0V1F355_TRIPS</name>
<sequence length="198" mass="22430">MEEKDFGAMNSGRNVLQEHSTSLWRSRRCKMTMLPAPLQIFDGEAAALHRRSSVSRDAAFLDRTLYNSRETGILKSVNDTFSVPCNSNKFRRANSYTCVLVNSVELTEQKLFIPKKQVEHSRKALNNASSVIRTKKLITRFTVCLSKCSQSQSYRGFSLRYDGRISYARLIRLDGLLLSTLDFLDSGISCNRVCVSVN</sequence>